<dbReference type="Gene3D" id="3.40.720.10">
    <property type="entry name" value="Alkaline Phosphatase, subunit A"/>
    <property type="match status" value="1"/>
</dbReference>
<protein>
    <recommendedName>
        <fullName evidence="14">GPI ethanolamine phosphate transferase 3</fullName>
    </recommendedName>
</protein>
<keyword evidence="4" id="KW-0808">Transferase</keyword>
<dbReference type="CDD" id="cd16023">
    <property type="entry name" value="GPI_EPT_3"/>
    <property type="match status" value="1"/>
</dbReference>
<dbReference type="UniPathway" id="UPA00196"/>
<sequence>MFRSSGGARQTCILMQHPAALDDDLDFTEPSGQGSVYKRSSREAEAGGDETRFPVAITPHALLSRLILVIGLSLTLFSVGTLLFISGFFLSKDDLPYISNGRIIPFPPLFPHLDPARLQLNREESVYYVESSGPRAPRSTGSHVDSDGSPRPLYLEQFTDPKLFPLSSEPEPCQVQPCRSSWVSVTPYDRVVVFLIDAMRYDFLLWDPDASSACEDDATKECVRAPSGLRPFYRNRMPLAHDLLRRSDADLQRFLLSLVKNREMSAEELGSSAAALKKDLSSRETKLPPSASQTSPASLPSTYNWGGNRFTRLYIFEADPPTATTQRLSGLATGSMPSFFSVRETFSAPAVDVDSLLLQLNAANKTSVAIGDDTWDRLFGHLLTRVHAFPSLNIQDLHTVDDGVAAKLPREFAKGDWTLLVGHVLGVDHVGHAAVLDSNLMHKKLTEMNGMLKNTLKLMLKHDFSATPTRPTHTLFLVFGDHGMTEAGSHGGGSSEEVEAGLLSFSTLPAMLSPRTAQMLSPDTRLFPGRLPTYLQNHGAFRDSSGRRRVGSGSALDAASPTAALGYGSSRVRQVGLAPTLSLLLGLPIPFNSMGRIIADLVPSVASFVQECASESQGTSLSTFSCGTSDGKPCSVKESEDLATARTVRCSDLAYLTQLHHIVAWQQHRAILTHAALTGNGAVLTDPHFAAIKVKWLRLYSELDKEIKSLPQAAHVPLTSGSSAPNSRLGELGSTISMPTAGIEGADTELISHLSQLRPDGVGSGNDGDVHIGTAKEAKEGAASALPSLVPYLLASANFSQEAWQASVRQLCTFNIMLMVCGIFMALSSLIILGSQHFA</sequence>
<dbReference type="InterPro" id="IPR017850">
    <property type="entry name" value="Alkaline_phosphatase_core_sf"/>
</dbReference>
<evidence type="ECO:0000313" key="13">
    <source>
        <dbReference type="Proteomes" id="UP000018050"/>
    </source>
</evidence>
<dbReference type="InterPro" id="IPR039524">
    <property type="entry name" value="PIGO/GPI13"/>
</dbReference>
<dbReference type="GeneID" id="25268541"/>
<dbReference type="AlphaFoldDB" id="U6GNP5"/>
<keyword evidence="13" id="KW-1185">Reference proteome</keyword>
<keyword evidence="3" id="KW-0337">GPI-anchor biosynthesis</keyword>
<evidence type="ECO:0000256" key="6">
    <source>
        <dbReference type="ARBA" id="ARBA00022824"/>
    </source>
</evidence>
<accession>U6GNP5</accession>
<dbReference type="PANTHER" id="PTHR23071:SF1">
    <property type="entry name" value="GPI ETHANOLAMINE PHOSPHATE TRANSFERASE 3"/>
    <property type="match status" value="1"/>
</dbReference>
<dbReference type="OrthoDB" id="272139at2759"/>
<keyword evidence="6" id="KW-0256">Endoplasmic reticulum</keyword>
<feature type="compositionally biased region" description="Polar residues" evidence="10">
    <location>
        <begin position="290"/>
        <end position="300"/>
    </location>
</feature>
<evidence type="ECO:0000256" key="10">
    <source>
        <dbReference type="SAM" id="MobiDB-lite"/>
    </source>
</evidence>
<dbReference type="GO" id="GO:0005789">
    <property type="term" value="C:endoplasmic reticulum membrane"/>
    <property type="evidence" value="ECO:0007669"/>
    <property type="project" value="UniProtKB-SubCell"/>
</dbReference>
<keyword evidence="9" id="KW-0325">Glycoprotein</keyword>
<evidence type="ECO:0000256" key="7">
    <source>
        <dbReference type="ARBA" id="ARBA00022989"/>
    </source>
</evidence>
<feature type="region of interest" description="Disordered" evidence="10">
    <location>
        <begin position="280"/>
        <end position="300"/>
    </location>
</feature>
<dbReference type="PANTHER" id="PTHR23071">
    <property type="entry name" value="PHOSPHATIDYLINOSITOL GLYCAN"/>
    <property type="match status" value="1"/>
</dbReference>
<dbReference type="VEuPathDB" id="ToxoDB:EAH_00004710"/>
<dbReference type="InterPro" id="IPR037675">
    <property type="entry name" value="PIG-O_N"/>
</dbReference>
<dbReference type="EMBL" id="HG671822">
    <property type="protein sequence ID" value="CDI81800.1"/>
    <property type="molecule type" value="Genomic_DNA"/>
</dbReference>
<keyword evidence="8 11" id="KW-0472">Membrane</keyword>
<dbReference type="Proteomes" id="UP000018050">
    <property type="component" value="Unassembled WGS sequence"/>
</dbReference>
<evidence type="ECO:0000256" key="2">
    <source>
        <dbReference type="ARBA" id="ARBA00004687"/>
    </source>
</evidence>
<evidence type="ECO:0000256" key="4">
    <source>
        <dbReference type="ARBA" id="ARBA00022679"/>
    </source>
</evidence>
<keyword evidence="7 11" id="KW-1133">Transmembrane helix</keyword>
<feature type="transmembrane region" description="Helical" evidence="11">
    <location>
        <begin position="66"/>
        <end position="90"/>
    </location>
</feature>
<name>U6GNP5_EIMAC</name>
<comment type="pathway">
    <text evidence="2">Glycolipid biosynthesis; glycosylphosphatidylinositol-anchor biosynthesis.</text>
</comment>
<organism evidence="12 13">
    <name type="scientific">Eimeria acervulina</name>
    <name type="common">Coccidian parasite</name>
    <dbReference type="NCBI Taxonomy" id="5801"/>
    <lineage>
        <taxon>Eukaryota</taxon>
        <taxon>Sar</taxon>
        <taxon>Alveolata</taxon>
        <taxon>Apicomplexa</taxon>
        <taxon>Conoidasida</taxon>
        <taxon>Coccidia</taxon>
        <taxon>Eucoccidiorida</taxon>
        <taxon>Eimeriorina</taxon>
        <taxon>Eimeriidae</taxon>
        <taxon>Eimeria</taxon>
    </lineage>
</organism>
<evidence type="ECO:0008006" key="14">
    <source>
        <dbReference type="Google" id="ProtNLM"/>
    </source>
</evidence>
<evidence type="ECO:0000256" key="5">
    <source>
        <dbReference type="ARBA" id="ARBA00022692"/>
    </source>
</evidence>
<evidence type="ECO:0000256" key="9">
    <source>
        <dbReference type="ARBA" id="ARBA00023180"/>
    </source>
</evidence>
<keyword evidence="5 11" id="KW-0812">Transmembrane</keyword>
<evidence type="ECO:0000313" key="12">
    <source>
        <dbReference type="EMBL" id="CDI81800.1"/>
    </source>
</evidence>
<reference evidence="12" key="1">
    <citation type="submission" date="2013-10" db="EMBL/GenBank/DDBJ databases">
        <title>Genomic analysis of the causative agents of coccidiosis in chickens.</title>
        <authorList>
            <person name="Reid A.J."/>
            <person name="Blake D."/>
            <person name="Billington K."/>
            <person name="Browne H."/>
            <person name="Dunn M."/>
            <person name="Hung S."/>
            <person name="Kawahara F."/>
            <person name="Miranda-Saavedra D."/>
            <person name="Mourier T."/>
            <person name="Nagra H."/>
            <person name="Otto T.D."/>
            <person name="Rawlings N."/>
            <person name="Sanchez A."/>
            <person name="Sanders M."/>
            <person name="Subramaniam C."/>
            <person name="Tay Y."/>
            <person name="Dear P."/>
            <person name="Doerig C."/>
            <person name="Gruber A."/>
            <person name="Parkinson J."/>
            <person name="Shirley M."/>
            <person name="Wan K.L."/>
            <person name="Berriman M."/>
            <person name="Tomley F."/>
            <person name="Pain A."/>
        </authorList>
    </citation>
    <scope>NUCLEOTIDE SEQUENCE</scope>
    <source>
        <strain evidence="12">Houghton</strain>
    </source>
</reference>
<dbReference type="RefSeq" id="XP_013248615.1">
    <property type="nucleotide sequence ID" value="XM_013393161.1"/>
</dbReference>
<evidence type="ECO:0000256" key="1">
    <source>
        <dbReference type="ARBA" id="ARBA00004477"/>
    </source>
</evidence>
<gene>
    <name evidence="12" type="ORF">EAH_00004710</name>
</gene>
<evidence type="ECO:0000256" key="11">
    <source>
        <dbReference type="SAM" id="Phobius"/>
    </source>
</evidence>
<reference evidence="12" key="2">
    <citation type="submission" date="2013-10" db="EMBL/GenBank/DDBJ databases">
        <authorList>
            <person name="Aslett M."/>
        </authorList>
    </citation>
    <scope>NUCLEOTIDE SEQUENCE</scope>
    <source>
        <strain evidence="12">Houghton</strain>
    </source>
</reference>
<feature type="transmembrane region" description="Helical" evidence="11">
    <location>
        <begin position="814"/>
        <end position="833"/>
    </location>
</feature>
<dbReference type="SUPFAM" id="SSF53649">
    <property type="entry name" value="Alkaline phosphatase-like"/>
    <property type="match status" value="1"/>
</dbReference>
<evidence type="ECO:0000256" key="8">
    <source>
        <dbReference type="ARBA" id="ARBA00023136"/>
    </source>
</evidence>
<evidence type="ECO:0000256" key="3">
    <source>
        <dbReference type="ARBA" id="ARBA00022502"/>
    </source>
</evidence>
<dbReference type="GO" id="GO:0051377">
    <property type="term" value="F:mannose-ethanolamine phosphotransferase activity"/>
    <property type="evidence" value="ECO:0007669"/>
    <property type="project" value="InterPro"/>
</dbReference>
<proteinExistence type="predicted"/>
<comment type="subcellular location">
    <subcellularLocation>
        <location evidence="1">Endoplasmic reticulum membrane</location>
        <topology evidence="1">Multi-pass membrane protein</topology>
    </subcellularLocation>
</comment>
<dbReference type="GO" id="GO:0006506">
    <property type="term" value="P:GPI anchor biosynthetic process"/>
    <property type="evidence" value="ECO:0007669"/>
    <property type="project" value="UniProtKB-UniPathway"/>
</dbReference>